<dbReference type="EMBL" id="JARKIE010000119">
    <property type="protein sequence ID" value="KAJ7681357.1"/>
    <property type="molecule type" value="Genomic_DNA"/>
</dbReference>
<evidence type="ECO:0000256" key="4">
    <source>
        <dbReference type="ARBA" id="ARBA00022964"/>
    </source>
</evidence>
<dbReference type="InterPro" id="IPR003819">
    <property type="entry name" value="TauD/TfdA-like"/>
</dbReference>
<feature type="domain" description="TauD/TfdA-like" evidence="7">
    <location>
        <begin position="20"/>
        <end position="337"/>
    </location>
</feature>
<gene>
    <name evidence="8" type="ORF">B0H17DRAFT_1333743</name>
</gene>
<evidence type="ECO:0000313" key="9">
    <source>
        <dbReference type="Proteomes" id="UP001221757"/>
    </source>
</evidence>
<comment type="cofactor">
    <cofactor evidence="1">
        <name>Fe(2+)</name>
        <dbReference type="ChEBI" id="CHEBI:29033"/>
    </cofactor>
</comment>
<evidence type="ECO:0000256" key="5">
    <source>
        <dbReference type="ARBA" id="ARBA00023002"/>
    </source>
</evidence>
<reference evidence="8" key="1">
    <citation type="submission" date="2023-03" db="EMBL/GenBank/DDBJ databases">
        <title>Massive genome expansion in bonnet fungi (Mycena s.s.) driven by repeated elements and novel gene families across ecological guilds.</title>
        <authorList>
            <consortium name="Lawrence Berkeley National Laboratory"/>
            <person name="Harder C.B."/>
            <person name="Miyauchi S."/>
            <person name="Viragh M."/>
            <person name="Kuo A."/>
            <person name="Thoen E."/>
            <person name="Andreopoulos B."/>
            <person name="Lu D."/>
            <person name="Skrede I."/>
            <person name="Drula E."/>
            <person name="Henrissat B."/>
            <person name="Morin E."/>
            <person name="Kohler A."/>
            <person name="Barry K."/>
            <person name="LaButti K."/>
            <person name="Morin E."/>
            <person name="Salamov A."/>
            <person name="Lipzen A."/>
            <person name="Mereny Z."/>
            <person name="Hegedus B."/>
            <person name="Baldrian P."/>
            <person name="Stursova M."/>
            <person name="Weitz H."/>
            <person name="Taylor A."/>
            <person name="Grigoriev I.V."/>
            <person name="Nagy L.G."/>
            <person name="Martin F."/>
            <person name="Kauserud H."/>
        </authorList>
    </citation>
    <scope>NUCLEOTIDE SEQUENCE</scope>
    <source>
        <strain evidence="8">CBHHK067</strain>
    </source>
</reference>
<evidence type="ECO:0000313" key="8">
    <source>
        <dbReference type="EMBL" id="KAJ7681357.1"/>
    </source>
</evidence>
<dbReference type="GO" id="GO:0051213">
    <property type="term" value="F:dioxygenase activity"/>
    <property type="evidence" value="ECO:0007669"/>
    <property type="project" value="UniProtKB-KW"/>
</dbReference>
<evidence type="ECO:0000259" key="7">
    <source>
        <dbReference type="Pfam" id="PF02668"/>
    </source>
</evidence>
<protein>
    <submittedName>
        <fullName evidence="8">Taurine catabolism dioxygenase TauD, TfdA family-domain-containing protein</fullName>
    </submittedName>
</protein>
<keyword evidence="3" id="KW-0479">Metal-binding</keyword>
<evidence type="ECO:0000256" key="1">
    <source>
        <dbReference type="ARBA" id="ARBA00001954"/>
    </source>
</evidence>
<dbReference type="PANTHER" id="PTHR43779">
    <property type="entry name" value="DIOXYGENASE RV0097-RELATED"/>
    <property type="match status" value="1"/>
</dbReference>
<dbReference type="Proteomes" id="UP001221757">
    <property type="component" value="Unassembled WGS sequence"/>
</dbReference>
<accession>A0AAD7D664</accession>
<organism evidence="8 9">
    <name type="scientific">Mycena rosella</name>
    <name type="common">Pink bonnet</name>
    <name type="synonym">Agaricus rosellus</name>
    <dbReference type="NCBI Taxonomy" id="1033263"/>
    <lineage>
        <taxon>Eukaryota</taxon>
        <taxon>Fungi</taxon>
        <taxon>Dikarya</taxon>
        <taxon>Basidiomycota</taxon>
        <taxon>Agaricomycotina</taxon>
        <taxon>Agaricomycetes</taxon>
        <taxon>Agaricomycetidae</taxon>
        <taxon>Agaricales</taxon>
        <taxon>Marasmiineae</taxon>
        <taxon>Mycenaceae</taxon>
        <taxon>Mycena</taxon>
    </lineage>
</organism>
<keyword evidence="4 8" id="KW-0223">Dioxygenase</keyword>
<dbReference type="InterPro" id="IPR042098">
    <property type="entry name" value="TauD-like_sf"/>
</dbReference>
<keyword evidence="5" id="KW-0560">Oxidoreductase</keyword>
<dbReference type="GO" id="GO:0046872">
    <property type="term" value="F:metal ion binding"/>
    <property type="evidence" value="ECO:0007669"/>
    <property type="project" value="UniProtKB-KW"/>
</dbReference>
<evidence type="ECO:0000256" key="2">
    <source>
        <dbReference type="ARBA" id="ARBA00005896"/>
    </source>
</evidence>
<keyword evidence="9" id="KW-1185">Reference proteome</keyword>
<proteinExistence type="inferred from homology"/>
<dbReference type="AlphaFoldDB" id="A0AAD7D664"/>
<dbReference type="PANTHER" id="PTHR43779:SF2">
    <property type="entry name" value="ALPHA-KETOGLUTARATE-DEPENDENT XANTHINE DIOXYGENASE XAN1"/>
    <property type="match status" value="1"/>
</dbReference>
<sequence length="643" mass="72023">MAIELAPVPLPPTADSSKLADFGWEVKGVDPRSLTDAQLKEIQDALYTYDLLLFRNANVTPEQQYALKKAFDPKSENYGHGNNATENTPKSILHPHLKTIPRVPQAKLQHPSHRRFHKTVVSAEDEAAGATRFYRWHMDAALYDLSPPRVTTLYGLQVPKGPRQTCRYDDGSGDELPVPLGTTAFVSGKTMFGILPRELKSVAVRTKVKYAPHPYVWMTPARANSTGLGLESEGREVPLSELPPWEEARRKLYPVLWRNPHTGELSFQVHPCGAAELLIEPLPEGAARDGAPFPDGAHLTDLPAASDLLYTMQRPAIAPSLVYPHDWQENDLVLFHNAPSCIVLWAHSLQRRSGFIIRRINNFNPQRLHSSDFMNVPSMARIHLRLPRQLQDEVTPSSYFDFRHAHPTYTAYNMRIMGYIYYHVAYPRQFLSGGLRFRCCDSPYSFEGGKDLPDCAGLPWEISLPVIFGTSRHAVVLLRQFITDGVLTDEQITVGRRLLGGNFTKAQKGPPTLIHEIGQPFAMNISAETRVCVLGPHATLRAYIYPRVAESGSAVVSLEKTANDGELRMRIVRVLSECKYLPEHQHMPPLAPGSLLPAPHRPVPWSWTYDERSPVNSAALHCLLHPTHHFLPPGEVVGDEDLN</sequence>
<dbReference type="Pfam" id="PF02668">
    <property type="entry name" value="TauD"/>
    <property type="match status" value="1"/>
</dbReference>
<comment type="caution">
    <text evidence="8">The sequence shown here is derived from an EMBL/GenBank/DDBJ whole genome shotgun (WGS) entry which is preliminary data.</text>
</comment>
<dbReference type="SUPFAM" id="SSF51197">
    <property type="entry name" value="Clavaminate synthase-like"/>
    <property type="match status" value="1"/>
</dbReference>
<dbReference type="Gene3D" id="3.60.130.10">
    <property type="entry name" value="Clavaminate synthase-like"/>
    <property type="match status" value="1"/>
</dbReference>
<dbReference type="InterPro" id="IPR051178">
    <property type="entry name" value="TfdA_dioxygenase"/>
</dbReference>
<keyword evidence="6" id="KW-0408">Iron</keyword>
<comment type="similarity">
    <text evidence="2">Belongs to the TfdA dioxygenase family.</text>
</comment>
<evidence type="ECO:0000256" key="3">
    <source>
        <dbReference type="ARBA" id="ARBA00022723"/>
    </source>
</evidence>
<name>A0AAD7D664_MYCRO</name>
<evidence type="ECO:0000256" key="6">
    <source>
        <dbReference type="ARBA" id="ARBA00023004"/>
    </source>
</evidence>